<feature type="region of interest" description="Disordered" evidence="1">
    <location>
        <begin position="1"/>
        <end position="21"/>
    </location>
</feature>
<evidence type="ECO:0000313" key="3">
    <source>
        <dbReference type="Proteomes" id="UP001596058"/>
    </source>
</evidence>
<gene>
    <name evidence="2" type="ORF">ACFPZ3_29735</name>
</gene>
<accession>A0ABW1CS24</accession>
<organism evidence="2 3">
    <name type="scientific">Nonomuraea insulae</name>
    <dbReference type="NCBI Taxonomy" id="1616787"/>
    <lineage>
        <taxon>Bacteria</taxon>
        <taxon>Bacillati</taxon>
        <taxon>Actinomycetota</taxon>
        <taxon>Actinomycetes</taxon>
        <taxon>Streptosporangiales</taxon>
        <taxon>Streptosporangiaceae</taxon>
        <taxon>Nonomuraea</taxon>
    </lineage>
</organism>
<name>A0ABW1CS24_9ACTN</name>
<proteinExistence type="predicted"/>
<dbReference type="InterPro" id="IPR053977">
    <property type="entry name" value="Rv2466c-like"/>
</dbReference>
<keyword evidence="3" id="KW-1185">Reference proteome</keyword>
<dbReference type="Pfam" id="PF22234">
    <property type="entry name" value="Rv2466c-like"/>
    <property type="match status" value="1"/>
</dbReference>
<reference evidence="3" key="1">
    <citation type="journal article" date="2019" name="Int. J. Syst. Evol. Microbiol.">
        <title>The Global Catalogue of Microorganisms (GCM) 10K type strain sequencing project: providing services to taxonomists for standard genome sequencing and annotation.</title>
        <authorList>
            <consortium name="The Broad Institute Genomics Platform"/>
            <consortium name="The Broad Institute Genome Sequencing Center for Infectious Disease"/>
            <person name="Wu L."/>
            <person name="Ma J."/>
        </authorList>
    </citation>
    <scope>NUCLEOTIDE SEQUENCE [LARGE SCALE GENOMIC DNA]</scope>
    <source>
        <strain evidence="3">CCUG 53903</strain>
    </source>
</reference>
<protein>
    <submittedName>
        <fullName evidence="2">Uncharacterized protein</fullName>
    </submittedName>
</protein>
<evidence type="ECO:0000313" key="2">
    <source>
        <dbReference type="EMBL" id="MFC5828067.1"/>
    </source>
</evidence>
<feature type="region of interest" description="Disordered" evidence="1">
    <location>
        <begin position="77"/>
        <end position="102"/>
    </location>
</feature>
<comment type="caution">
    <text evidence="2">The sequence shown here is derived from an EMBL/GenBank/DDBJ whole genome shotgun (WGS) entry which is preliminary data.</text>
</comment>
<sequence length="102" mass="10730">MATVGVVQRNGPDPFTPGFSRRRVCPEPLAAAVTSTEFDQLIRDSHDEALNEVGLDVGTPVLRIGGMVMFDPVITPAPCGEAAGRPGHGRQDRTASSSSTEP</sequence>
<dbReference type="RefSeq" id="WP_379517597.1">
    <property type="nucleotide sequence ID" value="NZ_JBHSPA010000034.1"/>
</dbReference>
<dbReference type="Gene3D" id="3.40.30.10">
    <property type="entry name" value="Glutaredoxin"/>
    <property type="match status" value="1"/>
</dbReference>
<dbReference type="Proteomes" id="UP001596058">
    <property type="component" value="Unassembled WGS sequence"/>
</dbReference>
<evidence type="ECO:0000256" key="1">
    <source>
        <dbReference type="SAM" id="MobiDB-lite"/>
    </source>
</evidence>
<dbReference type="EMBL" id="JBHSPA010000034">
    <property type="protein sequence ID" value="MFC5828067.1"/>
    <property type="molecule type" value="Genomic_DNA"/>
</dbReference>